<dbReference type="RefSeq" id="WP_085083942.1">
    <property type="nucleotide sequence ID" value="NZ_BLKV01000001.1"/>
</dbReference>
<dbReference type="OrthoDB" id="4737208at2"/>
<feature type="domain" description="TIR" evidence="2">
    <location>
        <begin position="1"/>
        <end position="125"/>
    </location>
</feature>
<protein>
    <recommendedName>
        <fullName evidence="2">TIR domain-containing protein</fullName>
    </recommendedName>
</protein>
<proteinExistence type="predicted"/>
<sequence length="489" mass="51926">MLFVSYASQDRALVDPLVAVLRSTEQQVWLDEELSGGDAWWQTILDRIRNCTVFLVALSNNSLRSKPCQAELAYARALRRPVLPVQIGPVDSVRVTPLAATQIVDYRHRNPAADARLTAALASMSRRAVPLPAPLPEEPTVPFAYLMRLSSDLAGPELSYRKQAELVFELRSRLDEDCDDPTVRSDIVQLLCRLRDRPDVTVRTRTDVDAVLAANDPSFTASTVGIPVAAVSGPRPVAARRSPSVIPAADPGPSSSGTRWWSKKKLLIGGATVAVAAAGALVAGIIATPPEPPAPALAEDSGVEAVMAAPGMATVQADLAAFKPGGVIELSPPDCLGVLYPGIDEVYQGSQAQTAAWKVLEEPGGLQRAGVNGRPFVDQDIATFAPKSGLAAAFVQQSVPQWRGCVGKTVTVSYPDRNTYTWDIGEAVGDAPRISQTYTLRPGGYTCQRVLDAVADTVIDVKACGAVVTDQASVLTDMIAALVTQAPAF</sequence>
<dbReference type="PROSITE" id="PS50104">
    <property type="entry name" value="TIR"/>
    <property type="match status" value="1"/>
</dbReference>
<organism evidence="3 4">
    <name type="scientific">Mycolicibacter senuensis</name>
    <dbReference type="NCBI Taxonomy" id="386913"/>
    <lineage>
        <taxon>Bacteria</taxon>
        <taxon>Bacillati</taxon>
        <taxon>Actinomycetota</taxon>
        <taxon>Actinomycetes</taxon>
        <taxon>Mycobacteriales</taxon>
        <taxon>Mycobacteriaceae</taxon>
        <taxon>Mycolicibacter</taxon>
    </lineage>
</organism>
<dbReference type="InterPro" id="IPR038232">
    <property type="entry name" value="PknH-like_Extracell_sf"/>
</dbReference>
<dbReference type="InterPro" id="IPR035897">
    <property type="entry name" value="Toll_tir_struct_dom_sf"/>
</dbReference>
<keyword evidence="4" id="KW-1185">Reference proteome</keyword>
<evidence type="ECO:0000259" key="2">
    <source>
        <dbReference type="PROSITE" id="PS50104"/>
    </source>
</evidence>
<dbReference type="InterPro" id="IPR000157">
    <property type="entry name" value="TIR_dom"/>
</dbReference>
<dbReference type="InterPro" id="IPR026954">
    <property type="entry name" value="PknH-like_Extracell"/>
</dbReference>
<feature type="transmembrane region" description="Helical" evidence="1">
    <location>
        <begin position="266"/>
        <end position="287"/>
    </location>
</feature>
<dbReference type="Proteomes" id="UP000465263">
    <property type="component" value="Unassembled WGS sequence"/>
</dbReference>
<accession>A0A7I9XI02</accession>
<name>A0A7I9XI02_9MYCO</name>
<evidence type="ECO:0000256" key="1">
    <source>
        <dbReference type="SAM" id="Phobius"/>
    </source>
</evidence>
<reference evidence="3 4" key="1">
    <citation type="journal article" date="2019" name="Emerg. Microbes Infect.">
        <title>Comprehensive subspecies identification of 175 nontuberculous mycobacteria species based on 7547 genomic profiles.</title>
        <authorList>
            <person name="Matsumoto Y."/>
            <person name="Kinjo T."/>
            <person name="Motooka D."/>
            <person name="Nabeya D."/>
            <person name="Jung N."/>
            <person name="Uechi K."/>
            <person name="Horii T."/>
            <person name="Iida T."/>
            <person name="Fujita J."/>
            <person name="Nakamura S."/>
        </authorList>
    </citation>
    <scope>NUCLEOTIDE SEQUENCE [LARGE SCALE GENOMIC DNA]</scope>
    <source>
        <strain evidence="3 4">JCM 16017</strain>
    </source>
</reference>
<dbReference type="Gene3D" id="3.40.1000.70">
    <property type="entry name" value="PknH-like extracellular domain"/>
    <property type="match status" value="1"/>
</dbReference>
<gene>
    <name evidence="3" type="ORF">MSEN_13230</name>
</gene>
<comment type="caution">
    <text evidence="3">The sequence shown here is derived from an EMBL/GenBank/DDBJ whole genome shotgun (WGS) entry which is preliminary data.</text>
</comment>
<dbReference type="Pfam" id="PF13676">
    <property type="entry name" value="TIR_2"/>
    <property type="match status" value="1"/>
</dbReference>
<keyword evidence="1" id="KW-0472">Membrane</keyword>
<dbReference type="SMART" id="SM00255">
    <property type="entry name" value="TIR"/>
    <property type="match status" value="1"/>
</dbReference>
<dbReference type="GO" id="GO:0007165">
    <property type="term" value="P:signal transduction"/>
    <property type="evidence" value="ECO:0007669"/>
    <property type="project" value="InterPro"/>
</dbReference>
<evidence type="ECO:0000313" key="4">
    <source>
        <dbReference type="Proteomes" id="UP000465263"/>
    </source>
</evidence>
<dbReference type="SUPFAM" id="SSF52200">
    <property type="entry name" value="Toll/Interleukin receptor TIR domain"/>
    <property type="match status" value="1"/>
</dbReference>
<dbReference type="EMBL" id="BLKV01000001">
    <property type="protein sequence ID" value="GFG69603.1"/>
    <property type="molecule type" value="Genomic_DNA"/>
</dbReference>
<dbReference type="AlphaFoldDB" id="A0A7I9XI02"/>
<evidence type="ECO:0000313" key="3">
    <source>
        <dbReference type="EMBL" id="GFG69603.1"/>
    </source>
</evidence>
<dbReference type="Pfam" id="PF14032">
    <property type="entry name" value="PknH_C"/>
    <property type="match status" value="1"/>
</dbReference>
<dbReference type="Gene3D" id="3.40.50.10140">
    <property type="entry name" value="Toll/interleukin-1 receptor homology (TIR) domain"/>
    <property type="match status" value="1"/>
</dbReference>
<keyword evidence="1" id="KW-1133">Transmembrane helix</keyword>
<keyword evidence="1" id="KW-0812">Transmembrane</keyword>